<evidence type="ECO:0008006" key="4">
    <source>
        <dbReference type="Google" id="ProtNLM"/>
    </source>
</evidence>
<evidence type="ECO:0000256" key="1">
    <source>
        <dbReference type="SAM" id="MobiDB-lite"/>
    </source>
</evidence>
<gene>
    <name evidence="2" type="ORF">CAUPRSCDRAFT_11688</name>
</gene>
<evidence type="ECO:0000313" key="3">
    <source>
        <dbReference type="Proteomes" id="UP000268535"/>
    </source>
</evidence>
<name>A0A4P9WWA9_9FUNG</name>
<reference evidence="3" key="1">
    <citation type="journal article" date="2018" name="Nat. Microbiol.">
        <title>Leveraging single-cell genomics to expand the fungal tree of life.</title>
        <authorList>
            <person name="Ahrendt S.R."/>
            <person name="Quandt C.A."/>
            <person name="Ciobanu D."/>
            <person name="Clum A."/>
            <person name="Salamov A."/>
            <person name="Andreopoulos B."/>
            <person name="Cheng J.F."/>
            <person name="Woyke T."/>
            <person name="Pelin A."/>
            <person name="Henrissat B."/>
            <person name="Reynolds N.K."/>
            <person name="Benny G.L."/>
            <person name="Smith M.E."/>
            <person name="James T.Y."/>
            <person name="Grigoriev I.V."/>
        </authorList>
    </citation>
    <scope>NUCLEOTIDE SEQUENCE [LARGE SCALE GENOMIC DNA]</scope>
    <source>
        <strain evidence="3">ATCC 52028</strain>
    </source>
</reference>
<evidence type="ECO:0000313" key="2">
    <source>
        <dbReference type="EMBL" id="RKO96623.1"/>
    </source>
</evidence>
<feature type="region of interest" description="Disordered" evidence="1">
    <location>
        <begin position="424"/>
        <end position="443"/>
    </location>
</feature>
<protein>
    <recommendedName>
        <fullName evidence="4">F-box domain-containing protein</fullName>
    </recommendedName>
</protein>
<accession>A0A4P9WWA9</accession>
<dbReference type="Proteomes" id="UP000268535">
    <property type="component" value="Unassembled WGS sequence"/>
</dbReference>
<feature type="compositionally biased region" description="Basic and acidic residues" evidence="1">
    <location>
        <begin position="257"/>
        <end position="272"/>
    </location>
</feature>
<proteinExistence type="predicted"/>
<sequence length="443" mass="48621">MSAENVAQILGVSKERGSTDVSLPHPYSQPDCGAPSIDPDRRPVSCAQHCLLAQPDSRMEDNLLPSAPISMAGPETPSATAPDAAVSFHMQTGDTAAAPEVYSALTATPTAAPTLSPASAPAAVPTAADAAAPAEPKVNRLPGHPTTWLSPTLWRGILHQLPDPALVELRLTDQRFRRLIDRDMAFWMQKASVMYRRPVFRHGHKRALTKSERKRSVQDWQQAYVQAKRDALANSLAEPSDAEHAETTLRSQNGTDIDDRTGDAEADYDRSEVSSVANESVRSFASVQPFDSDVGVAPDRYAHVEDSPWGSTESVRVRKTSTRPKKWEIPPMEFVLDTVRHAESDGGSVSSGRRSKNRLDQAARELSEIEAHRGGAFGSRRSVAEAYGGDYGVDDQARSREMMSAFVESQKLSKAEMREYYKNTRSKVKGKHARHDTREFFDA</sequence>
<organism evidence="2 3">
    <name type="scientific">Caulochytrium protostelioides</name>
    <dbReference type="NCBI Taxonomy" id="1555241"/>
    <lineage>
        <taxon>Eukaryota</taxon>
        <taxon>Fungi</taxon>
        <taxon>Fungi incertae sedis</taxon>
        <taxon>Chytridiomycota</taxon>
        <taxon>Chytridiomycota incertae sedis</taxon>
        <taxon>Chytridiomycetes</taxon>
        <taxon>Caulochytriales</taxon>
        <taxon>Caulochytriaceae</taxon>
        <taxon>Caulochytrium</taxon>
    </lineage>
</organism>
<dbReference type="EMBL" id="ML009765">
    <property type="protein sequence ID" value="RKO96623.1"/>
    <property type="molecule type" value="Genomic_DNA"/>
</dbReference>
<feature type="region of interest" description="Disordered" evidence="1">
    <location>
        <begin position="233"/>
        <end position="275"/>
    </location>
</feature>
<dbReference type="AlphaFoldDB" id="A0A4P9WWA9"/>
<feature type="region of interest" description="Disordered" evidence="1">
    <location>
        <begin position="1"/>
        <end position="40"/>
    </location>
</feature>
<feature type="compositionally biased region" description="Basic residues" evidence="1">
    <location>
        <begin position="424"/>
        <end position="435"/>
    </location>
</feature>